<sequence>MTIITVIVDLYTGRSCTPPIYHLVDVKAHPVFTTKPPKLVLWIPPWNHFPSYSPNYPTMTQKSTPGKKALVRLQQRRADFACSVNRVSPLHRLPTEILHEIFLDACMSDAAPMRSDHREKLRYASETPLRIAAVCACWRNICLASPHLWTFVFIDADDAHLSASVESLAVLYTERSSPKPFSCSISAKYHRGYEELEYPTIPYISLKTLFSGDMLDFSNCRLLTLDVIVGKLSDLSIPPPQFSSLECLHLKGFYDHDDIDAAYSSPLFADAPRLSELRLFDTRCMMEFELPWTQIRTLWLQSYDTMGEALELMKDIVDHFPRLETLVLYDIIEWPQEGTMTMEGIQTLQMLSQRGSVIFHVLKLPDLRCLEIVDEGPNVDAIIPFLASSPILTELRLDNLTICDTDLLRILEKTPGLKRLVVVEYNEDPECFAITTELLKCLKEPSEFLTKLEHIELVWAEDNEIEEGDVLDVLEARHGCGTLTSAVIGVRGGEELQEDTLARIQSLRERKMTVLLY</sequence>
<dbReference type="PANTHER" id="PTHR38926:SF72">
    <property type="entry name" value="IM:7136021-RELATED"/>
    <property type="match status" value="1"/>
</dbReference>
<dbReference type="GeneID" id="85365492"/>
<dbReference type="Proteomes" id="UP001175211">
    <property type="component" value="Unassembled WGS sequence"/>
</dbReference>
<dbReference type="InterPro" id="IPR032675">
    <property type="entry name" value="LRR_dom_sf"/>
</dbReference>
<protein>
    <recommendedName>
        <fullName evidence="3">F-box domain-containing protein</fullName>
    </recommendedName>
</protein>
<dbReference type="AlphaFoldDB" id="A0AA39N4W3"/>
<evidence type="ECO:0000313" key="1">
    <source>
        <dbReference type="EMBL" id="KAK0458251.1"/>
    </source>
</evidence>
<dbReference type="RefSeq" id="XP_060330539.1">
    <property type="nucleotide sequence ID" value="XM_060481944.1"/>
</dbReference>
<dbReference type="SUPFAM" id="SSF52047">
    <property type="entry name" value="RNI-like"/>
    <property type="match status" value="1"/>
</dbReference>
<accession>A0AA39N4W3</accession>
<proteinExistence type="predicted"/>
<reference evidence="1" key="1">
    <citation type="submission" date="2023-06" db="EMBL/GenBank/DDBJ databases">
        <authorList>
            <consortium name="Lawrence Berkeley National Laboratory"/>
            <person name="Ahrendt S."/>
            <person name="Sahu N."/>
            <person name="Indic B."/>
            <person name="Wong-Bajracharya J."/>
            <person name="Merenyi Z."/>
            <person name="Ke H.-M."/>
            <person name="Monk M."/>
            <person name="Kocsube S."/>
            <person name="Drula E."/>
            <person name="Lipzen A."/>
            <person name="Balint B."/>
            <person name="Henrissat B."/>
            <person name="Andreopoulos B."/>
            <person name="Martin F.M."/>
            <person name="Harder C.B."/>
            <person name="Rigling D."/>
            <person name="Ford K.L."/>
            <person name="Foster G.D."/>
            <person name="Pangilinan J."/>
            <person name="Papanicolaou A."/>
            <person name="Barry K."/>
            <person name="LaButti K."/>
            <person name="Viragh M."/>
            <person name="Koriabine M."/>
            <person name="Yan M."/>
            <person name="Riley R."/>
            <person name="Champramary S."/>
            <person name="Plett K.L."/>
            <person name="Tsai I.J."/>
            <person name="Slot J."/>
            <person name="Sipos G."/>
            <person name="Plett J."/>
            <person name="Nagy L.G."/>
            <person name="Grigoriev I.V."/>
        </authorList>
    </citation>
    <scope>NUCLEOTIDE SEQUENCE</scope>
    <source>
        <strain evidence="1">CCBAS 213</strain>
    </source>
</reference>
<gene>
    <name evidence="1" type="ORF">EV420DRAFT_387483</name>
</gene>
<name>A0AA39N4W3_ARMTA</name>
<dbReference type="EMBL" id="JAUEPS010000018">
    <property type="protein sequence ID" value="KAK0458251.1"/>
    <property type="molecule type" value="Genomic_DNA"/>
</dbReference>
<dbReference type="Gene3D" id="3.80.10.10">
    <property type="entry name" value="Ribonuclease Inhibitor"/>
    <property type="match status" value="1"/>
</dbReference>
<dbReference type="PANTHER" id="PTHR38926">
    <property type="entry name" value="F-BOX DOMAIN CONTAINING PROTEIN, EXPRESSED"/>
    <property type="match status" value="1"/>
</dbReference>
<comment type="caution">
    <text evidence="1">The sequence shown here is derived from an EMBL/GenBank/DDBJ whole genome shotgun (WGS) entry which is preliminary data.</text>
</comment>
<keyword evidence="2" id="KW-1185">Reference proteome</keyword>
<organism evidence="1 2">
    <name type="scientific">Armillaria tabescens</name>
    <name type="common">Ringless honey mushroom</name>
    <name type="synonym">Agaricus tabescens</name>
    <dbReference type="NCBI Taxonomy" id="1929756"/>
    <lineage>
        <taxon>Eukaryota</taxon>
        <taxon>Fungi</taxon>
        <taxon>Dikarya</taxon>
        <taxon>Basidiomycota</taxon>
        <taxon>Agaricomycotina</taxon>
        <taxon>Agaricomycetes</taxon>
        <taxon>Agaricomycetidae</taxon>
        <taxon>Agaricales</taxon>
        <taxon>Marasmiineae</taxon>
        <taxon>Physalacriaceae</taxon>
        <taxon>Desarmillaria</taxon>
    </lineage>
</organism>
<evidence type="ECO:0008006" key="3">
    <source>
        <dbReference type="Google" id="ProtNLM"/>
    </source>
</evidence>
<evidence type="ECO:0000313" key="2">
    <source>
        <dbReference type="Proteomes" id="UP001175211"/>
    </source>
</evidence>